<dbReference type="GO" id="GO:0006298">
    <property type="term" value="P:mismatch repair"/>
    <property type="evidence" value="ECO:0007669"/>
    <property type="project" value="TreeGrafter"/>
</dbReference>
<dbReference type="EMBL" id="DVMW01000029">
    <property type="protein sequence ID" value="HIU35861.1"/>
    <property type="molecule type" value="Genomic_DNA"/>
</dbReference>
<dbReference type="Gene3D" id="3.90.79.10">
    <property type="entry name" value="Nucleoside Triphosphate Pyrophosphohydrolase"/>
    <property type="match status" value="1"/>
</dbReference>
<dbReference type="FunFam" id="1.10.340.30:FF:000002">
    <property type="entry name" value="Adenine DNA glycosylase"/>
    <property type="match status" value="1"/>
</dbReference>
<comment type="cofactor">
    <cofactor evidence="14">
        <name>[4Fe-4S] cluster</name>
        <dbReference type="ChEBI" id="CHEBI:49883"/>
    </cofactor>
    <text evidence="14">Binds 1 [4Fe-4S] cluster.</text>
</comment>
<evidence type="ECO:0000313" key="16">
    <source>
        <dbReference type="EMBL" id="HIU35861.1"/>
    </source>
</evidence>
<dbReference type="GO" id="GO:0032357">
    <property type="term" value="F:oxidized purine DNA binding"/>
    <property type="evidence" value="ECO:0007669"/>
    <property type="project" value="TreeGrafter"/>
</dbReference>
<keyword evidence="6" id="KW-0004">4Fe-4S</keyword>
<dbReference type="Pfam" id="PF00633">
    <property type="entry name" value="HHH"/>
    <property type="match status" value="1"/>
</dbReference>
<evidence type="ECO:0000256" key="6">
    <source>
        <dbReference type="ARBA" id="ARBA00022485"/>
    </source>
</evidence>
<dbReference type="InterPro" id="IPR029119">
    <property type="entry name" value="MutY_C"/>
</dbReference>
<evidence type="ECO:0000256" key="8">
    <source>
        <dbReference type="ARBA" id="ARBA00022763"/>
    </source>
</evidence>
<dbReference type="CDD" id="cd00056">
    <property type="entry name" value="ENDO3c"/>
    <property type="match status" value="1"/>
</dbReference>
<dbReference type="GO" id="GO:0051539">
    <property type="term" value="F:4 iron, 4 sulfur cluster binding"/>
    <property type="evidence" value="ECO:0007669"/>
    <property type="project" value="UniProtKB-UniRule"/>
</dbReference>
<dbReference type="GO" id="GO:0000701">
    <property type="term" value="F:purine-specific mismatch base pair DNA N-glycosylase activity"/>
    <property type="evidence" value="ECO:0007669"/>
    <property type="project" value="UniProtKB-EC"/>
</dbReference>
<dbReference type="AlphaFoldDB" id="A0A9D1LEH8"/>
<evidence type="ECO:0000256" key="9">
    <source>
        <dbReference type="ARBA" id="ARBA00022801"/>
    </source>
</evidence>
<dbReference type="GO" id="GO:0046872">
    <property type="term" value="F:metal ion binding"/>
    <property type="evidence" value="ECO:0007669"/>
    <property type="project" value="UniProtKB-UniRule"/>
</dbReference>
<evidence type="ECO:0000256" key="3">
    <source>
        <dbReference type="ARBA" id="ARBA00008343"/>
    </source>
</evidence>
<dbReference type="Proteomes" id="UP000824071">
    <property type="component" value="Unassembled WGS sequence"/>
</dbReference>
<dbReference type="InterPro" id="IPR044298">
    <property type="entry name" value="MIG/MutY"/>
</dbReference>
<keyword evidence="7" id="KW-0479">Metal-binding</keyword>
<reference evidence="16" key="2">
    <citation type="journal article" date="2021" name="PeerJ">
        <title>Extensive microbial diversity within the chicken gut microbiome revealed by metagenomics and culture.</title>
        <authorList>
            <person name="Gilroy R."/>
            <person name="Ravi A."/>
            <person name="Getino M."/>
            <person name="Pursley I."/>
            <person name="Horton D.L."/>
            <person name="Alikhan N.F."/>
            <person name="Baker D."/>
            <person name="Gharbi K."/>
            <person name="Hall N."/>
            <person name="Watson M."/>
            <person name="Adriaenssens E.M."/>
            <person name="Foster-Nyarko E."/>
            <person name="Jarju S."/>
            <person name="Secka A."/>
            <person name="Antonio M."/>
            <person name="Oren A."/>
            <person name="Chaudhuri R.R."/>
            <person name="La Ragione R."/>
            <person name="Hildebrand F."/>
            <person name="Pallen M.J."/>
        </authorList>
    </citation>
    <scope>NUCLEOTIDE SEQUENCE</scope>
    <source>
        <strain evidence="16">ChiGjej1B1-19959</strain>
    </source>
</reference>
<dbReference type="NCBIfam" id="TIGR01084">
    <property type="entry name" value="mutY"/>
    <property type="match status" value="1"/>
</dbReference>
<dbReference type="InterPro" id="IPR023170">
    <property type="entry name" value="HhH_base_excis_C"/>
</dbReference>
<dbReference type="InterPro" id="IPR000445">
    <property type="entry name" value="HhH_motif"/>
</dbReference>
<organism evidence="16 17">
    <name type="scientific">Candidatus Fimenecus excrementigallinarum</name>
    <dbReference type="NCBI Taxonomy" id="2840816"/>
    <lineage>
        <taxon>Bacteria</taxon>
        <taxon>Bacillati</taxon>
        <taxon>Bacillota</taxon>
        <taxon>Clostridia</taxon>
        <taxon>Candidatus Fimenecus</taxon>
    </lineage>
</organism>
<accession>A0A9D1LEH8</accession>
<gene>
    <name evidence="16" type="primary">mutY</name>
    <name evidence="16" type="ORF">IAC53_04540</name>
</gene>
<dbReference type="PANTHER" id="PTHR42944">
    <property type="entry name" value="ADENINE DNA GLYCOSYLASE"/>
    <property type="match status" value="1"/>
</dbReference>
<evidence type="ECO:0000256" key="1">
    <source>
        <dbReference type="ARBA" id="ARBA00000843"/>
    </source>
</evidence>
<dbReference type="GO" id="GO:0034039">
    <property type="term" value="F:8-oxo-7,8-dihydroguanine DNA N-glycosylase activity"/>
    <property type="evidence" value="ECO:0007669"/>
    <property type="project" value="TreeGrafter"/>
</dbReference>
<dbReference type="Gene3D" id="1.10.340.30">
    <property type="entry name" value="Hypothetical protein, domain 2"/>
    <property type="match status" value="1"/>
</dbReference>
<dbReference type="Pfam" id="PF00730">
    <property type="entry name" value="HhH-GPD"/>
    <property type="match status" value="1"/>
</dbReference>
<sequence>MAYADKEAKRIFAALPGLLLPWYAENARTLPWRRDREPYHVWVSEIMLQQTRVEAVRGYYERFLNALPDIPSLAAAPEETLLKLWEGLGYYSRARNLQKAAKRIVAQYGGEFPRDYDSVRALPGVGDYTAGAICSICFESPAPAVDGNVLRIAARMCSDSAPIDLPATKKAVASALKEVYPKGRCGDFTQSLMELGACVCMPKVTKCDICPVREICLSHAHGTQNTLPVKLPKREKRVEPRTVFLLECDGAYAIHRREGKGLLAGLWQFPNTEGQLSPSDALQAAESFGVKPIELLRETHKTHIFTHIRWEMVGYHIRCREKNGIFLWATPEELRSTYALPTAFRIFLDDAQI</sequence>
<dbReference type="EC" id="3.2.2.31" evidence="4 14"/>
<evidence type="ECO:0000256" key="11">
    <source>
        <dbReference type="ARBA" id="ARBA00023014"/>
    </source>
</evidence>
<dbReference type="InterPro" id="IPR003265">
    <property type="entry name" value="HhH-GPD_domain"/>
</dbReference>
<feature type="domain" description="HhH-GPD" evidence="15">
    <location>
        <begin position="47"/>
        <end position="198"/>
    </location>
</feature>
<evidence type="ECO:0000256" key="4">
    <source>
        <dbReference type="ARBA" id="ARBA00012045"/>
    </source>
</evidence>
<dbReference type="SUPFAM" id="SSF48150">
    <property type="entry name" value="DNA-glycosylase"/>
    <property type="match status" value="1"/>
</dbReference>
<comment type="catalytic activity">
    <reaction evidence="1 14">
        <text>Hydrolyzes free adenine bases from 7,8-dihydro-8-oxoguanine:adenine mismatched double-stranded DNA, leaving an apurinic site.</text>
        <dbReference type="EC" id="3.2.2.31"/>
    </reaction>
</comment>
<comment type="caution">
    <text evidence="16">The sequence shown here is derived from an EMBL/GenBank/DDBJ whole genome shotgun (WGS) entry which is preliminary data.</text>
</comment>
<keyword evidence="13 14" id="KW-0326">Glycosidase</keyword>
<evidence type="ECO:0000259" key="15">
    <source>
        <dbReference type="SMART" id="SM00478"/>
    </source>
</evidence>
<dbReference type="InterPro" id="IPR005760">
    <property type="entry name" value="A/G_AdeGlyc_MutY"/>
</dbReference>
<dbReference type="InterPro" id="IPR015797">
    <property type="entry name" value="NUDIX_hydrolase-like_dom_sf"/>
</dbReference>
<keyword evidence="9" id="KW-0378">Hydrolase</keyword>
<evidence type="ECO:0000256" key="7">
    <source>
        <dbReference type="ARBA" id="ARBA00022723"/>
    </source>
</evidence>
<comment type="similarity">
    <text evidence="3 14">Belongs to the Nth/MutY family.</text>
</comment>
<dbReference type="Pfam" id="PF14815">
    <property type="entry name" value="NUDIX_4"/>
    <property type="match status" value="1"/>
</dbReference>
<reference evidence="16" key="1">
    <citation type="submission" date="2020-10" db="EMBL/GenBank/DDBJ databases">
        <authorList>
            <person name="Gilroy R."/>
        </authorList>
    </citation>
    <scope>NUCLEOTIDE SEQUENCE</scope>
    <source>
        <strain evidence="16">ChiGjej1B1-19959</strain>
    </source>
</reference>
<keyword evidence="8 14" id="KW-0227">DNA damage</keyword>
<dbReference type="InterPro" id="IPR011257">
    <property type="entry name" value="DNA_glycosylase"/>
</dbReference>
<evidence type="ECO:0000313" key="17">
    <source>
        <dbReference type="Proteomes" id="UP000824071"/>
    </source>
</evidence>
<evidence type="ECO:0000256" key="10">
    <source>
        <dbReference type="ARBA" id="ARBA00023004"/>
    </source>
</evidence>
<dbReference type="SUPFAM" id="SSF55811">
    <property type="entry name" value="Nudix"/>
    <property type="match status" value="1"/>
</dbReference>
<name>A0A9D1LEH8_9FIRM</name>
<dbReference type="Gene3D" id="1.10.1670.10">
    <property type="entry name" value="Helix-hairpin-Helix base-excision DNA repair enzymes (C-terminal)"/>
    <property type="match status" value="1"/>
</dbReference>
<dbReference type="CDD" id="cd03431">
    <property type="entry name" value="NUDIX_DNA_Glycosylase_C-MutY"/>
    <property type="match status" value="1"/>
</dbReference>
<keyword evidence="11" id="KW-0411">Iron-sulfur</keyword>
<keyword evidence="12" id="KW-0234">DNA repair</keyword>
<evidence type="ECO:0000256" key="13">
    <source>
        <dbReference type="ARBA" id="ARBA00023295"/>
    </source>
</evidence>
<dbReference type="SMART" id="SM00478">
    <property type="entry name" value="ENDO3c"/>
    <property type="match status" value="1"/>
</dbReference>
<proteinExistence type="inferred from homology"/>
<evidence type="ECO:0000256" key="12">
    <source>
        <dbReference type="ARBA" id="ARBA00023204"/>
    </source>
</evidence>
<dbReference type="GO" id="GO:0035485">
    <property type="term" value="F:adenine/guanine mispair binding"/>
    <property type="evidence" value="ECO:0007669"/>
    <property type="project" value="TreeGrafter"/>
</dbReference>
<comment type="function">
    <text evidence="2">Adenine glycosylase active on G-A mispairs. MutY also corrects error-prone DNA synthesis past GO lesions which are due to the oxidatively damaged form of guanine: 7,8-dihydro-8-oxoguanine (8-oxo-dGTP).</text>
</comment>
<keyword evidence="10 14" id="KW-0408">Iron</keyword>
<evidence type="ECO:0000256" key="14">
    <source>
        <dbReference type="RuleBase" id="RU365096"/>
    </source>
</evidence>
<protein>
    <recommendedName>
        <fullName evidence="5 14">Adenine DNA glycosylase</fullName>
        <ecNumber evidence="4 14">3.2.2.31</ecNumber>
    </recommendedName>
</protein>
<evidence type="ECO:0000256" key="2">
    <source>
        <dbReference type="ARBA" id="ARBA00002933"/>
    </source>
</evidence>
<dbReference type="GO" id="GO:0006284">
    <property type="term" value="P:base-excision repair"/>
    <property type="evidence" value="ECO:0007669"/>
    <property type="project" value="UniProtKB-UniRule"/>
</dbReference>
<dbReference type="PANTHER" id="PTHR42944:SF1">
    <property type="entry name" value="ADENINE DNA GLYCOSYLASE"/>
    <property type="match status" value="1"/>
</dbReference>
<evidence type="ECO:0000256" key="5">
    <source>
        <dbReference type="ARBA" id="ARBA00022023"/>
    </source>
</evidence>